<name>U2YUU8_9EURY</name>
<evidence type="ECO:0000256" key="1">
    <source>
        <dbReference type="SAM" id="Phobius"/>
    </source>
</evidence>
<sequence>MPSAARSAPVTLTGVLAGVGVDALLTAAFIACWELLAARVPFVGLAFIGLVAAVRLARNLRMDATRRRLGALAVPLGLLGTVAGLFPAVACPDAASARVTTSQSAPPALAAGPLVLAAGAALDVAG</sequence>
<keyword evidence="1" id="KW-0472">Membrane</keyword>
<accession>U2YUU8</accession>
<keyword evidence="3" id="KW-1185">Reference proteome</keyword>
<protein>
    <submittedName>
        <fullName evidence="2">Uncharacterized protein</fullName>
    </submittedName>
</protein>
<organism evidence="2 3">
    <name type="scientific">Halarchaeum acidiphilum MH1-52-1</name>
    <dbReference type="NCBI Taxonomy" id="1261545"/>
    <lineage>
        <taxon>Archaea</taxon>
        <taxon>Methanobacteriati</taxon>
        <taxon>Methanobacteriota</taxon>
        <taxon>Stenosarchaea group</taxon>
        <taxon>Halobacteria</taxon>
        <taxon>Halobacteriales</taxon>
        <taxon>Halobacteriaceae</taxon>
    </lineage>
</organism>
<dbReference type="RefSeq" id="WP_021780133.1">
    <property type="nucleotide sequence ID" value="NZ_BATA01000026.1"/>
</dbReference>
<feature type="transmembrane region" description="Helical" evidence="1">
    <location>
        <begin position="69"/>
        <end position="90"/>
    </location>
</feature>
<gene>
    <name evidence="2" type="ORF">MBEHAL_1307</name>
</gene>
<evidence type="ECO:0000313" key="3">
    <source>
        <dbReference type="Proteomes" id="UP000016986"/>
    </source>
</evidence>
<dbReference type="Proteomes" id="UP000016986">
    <property type="component" value="Unassembled WGS sequence"/>
</dbReference>
<evidence type="ECO:0000313" key="2">
    <source>
        <dbReference type="EMBL" id="GAD52547.1"/>
    </source>
</evidence>
<reference evidence="2 3" key="1">
    <citation type="submission" date="2013-09" db="EMBL/GenBank/DDBJ databases">
        <title>Whole genome sequencing of Halarchaeum acidiphilum strain MH1-52-1.</title>
        <authorList>
            <person name="Shimane Y."/>
            <person name="Minegishi H."/>
            <person name="Nishi S."/>
            <person name="Echigo A."/>
            <person name="Shuto A."/>
            <person name="Konishi M."/>
            <person name="Ito T."/>
            <person name="Ohkuma M."/>
            <person name="Ohta Y."/>
            <person name="Nagano Y."/>
            <person name="Tsubouchi T."/>
            <person name="Mori K."/>
            <person name="Usui K."/>
            <person name="Kamekura M."/>
            <person name="Usami R."/>
            <person name="Takaki Y."/>
            <person name="Hatada Y."/>
        </authorList>
    </citation>
    <scope>NUCLEOTIDE SEQUENCE [LARGE SCALE GENOMIC DNA]</scope>
    <source>
        <strain evidence="2 3">JCM 16109</strain>
    </source>
</reference>
<keyword evidence="1" id="KW-1133">Transmembrane helix</keyword>
<feature type="transmembrane region" description="Helical" evidence="1">
    <location>
        <begin position="36"/>
        <end position="57"/>
    </location>
</feature>
<feature type="transmembrane region" description="Helical" evidence="1">
    <location>
        <begin position="12"/>
        <end position="30"/>
    </location>
</feature>
<comment type="caution">
    <text evidence="2">The sequence shown here is derived from an EMBL/GenBank/DDBJ whole genome shotgun (WGS) entry which is preliminary data.</text>
</comment>
<keyword evidence="1" id="KW-0812">Transmembrane</keyword>
<dbReference type="AlphaFoldDB" id="U2YUU8"/>
<proteinExistence type="predicted"/>
<dbReference type="EMBL" id="BATA01000026">
    <property type="protein sequence ID" value="GAD52547.1"/>
    <property type="molecule type" value="Genomic_DNA"/>
</dbReference>